<proteinExistence type="predicted"/>
<dbReference type="OrthoDB" id="9769565at2"/>
<evidence type="ECO:0000313" key="3">
    <source>
        <dbReference type="Proteomes" id="UP000054262"/>
    </source>
</evidence>
<sequence>MVSKKGAIAVRGSGIVSHVCAIMIARLGYKVIHIKRGDPLNNDSFFAITPSIIDWLRRLGLPQDFFQNIHALKKINLINAQANIEHLFNADEMFLDSLAFMVKQTDFIDALSSKDSANIFNMDLDQTSYKENSNYVECSSGSESIKASLLIVCDADDKEIINDGFGETVKQYNQTAITFSFYAKEGNFDCASQFFFEDSILALLPLSHSQVGVVWSCNNVLRDLLVHLNPENFKSFFEKRIKKRFSVDSELNAKNQFNLKLKTLDSVFDKRVLAIGDAAHIIHPMAGQGLNLGLRDIRAIEALLESSKIADAGNENFLRRYEKMRKKDVAQLALLTDVLSNTVHGEHYVNKLNKGSIIPAAINGLLKNKFLKQAIIKQATQ</sequence>
<dbReference type="Pfam" id="PF01494">
    <property type="entry name" value="FAD_binding_3"/>
    <property type="match status" value="1"/>
</dbReference>
<dbReference type="InterPro" id="IPR002938">
    <property type="entry name" value="FAD-bd"/>
</dbReference>
<dbReference type="PANTHER" id="PTHR43876:SF7">
    <property type="entry name" value="UBIQUINONE BIOSYNTHESIS MONOOXYGENASE COQ6, MITOCHONDRIAL"/>
    <property type="match status" value="1"/>
</dbReference>
<dbReference type="AlphaFoldDB" id="A0P7T4"/>
<dbReference type="InterPro" id="IPR036188">
    <property type="entry name" value="FAD/NAD-bd_sf"/>
</dbReference>
<accession>A0P7T4</accession>
<evidence type="ECO:0000259" key="1">
    <source>
        <dbReference type="Pfam" id="PF01494"/>
    </source>
</evidence>
<protein>
    <submittedName>
        <fullName evidence="2">2-octaprenyl-6-methoxyphenyl hydroxylase</fullName>
    </submittedName>
</protein>
<dbReference type="EMBL" id="AAUX01000001">
    <property type="protein sequence ID" value="EAV47594.1"/>
    <property type="molecule type" value="Genomic_DNA"/>
</dbReference>
<dbReference type="PANTHER" id="PTHR43876">
    <property type="entry name" value="UBIQUINONE BIOSYNTHESIS MONOOXYGENASE COQ6, MITOCHONDRIAL"/>
    <property type="match status" value="1"/>
</dbReference>
<reference evidence="2 3" key="1">
    <citation type="submission" date="2006-11" db="EMBL/GenBank/DDBJ databases">
        <authorList>
            <person name="Giovannoni S."/>
            <person name="Vergin K."/>
            <person name="Ferriera S."/>
            <person name="Johnson J."/>
            <person name="Kravitz S."/>
            <person name="Beeson K."/>
            <person name="Sutton G."/>
            <person name="Rogers Y.-H."/>
            <person name="Friedman R."/>
            <person name="Frazier M."/>
            <person name="Venter J.C."/>
        </authorList>
    </citation>
    <scope>NUCLEOTIDE SEQUENCE [LARGE SCALE GENOMIC DNA]</scope>
    <source>
        <strain evidence="2 3">HTCC2181</strain>
    </source>
</reference>
<organism evidence="2 3">
    <name type="scientific">Methylophilales bacterium HTCC2181</name>
    <dbReference type="NCBI Taxonomy" id="383631"/>
    <lineage>
        <taxon>Bacteria</taxon>
        <taxon>Pseudomonadati</taxon>
        <taxon>Pseudomonadota</taxon>
        <taxon>Betaproteobacteria</taxon>
        <taxon>Nitrosomonadales</taxon>
        <taxon>OM43 clade</taxon>
    </lineage>
</organism>
<dbReference type="SUPFAM" id="SSF51905">
    <property type="entry name" value="FAD/NAD(P)-binding domain"/>
    <property type="match status" value="1"/>
</dbReference>
<feature type="domain" description="FAD-binding" evidence="1">
    <location>
        <begin position="187"/>
        <end position="332"/>
    </location>
</feature>
<dbReference type="Gene3D" id="3.50.50.60">
    <property type="entry name" value="FAD/NAD(P)-binding domain"/>
    <property type="match status" value="2"/>
</dbReference>
<comment type="caution">
    <text evidence="2">The sequence shown here is derived from an EMBL/GenBank/DDBJ whole genome shotgun (WGS) entry which is preliminary data.</text>
</comment>
<dbReference type="Proteomes" id="UP000054262">
    <property type="component" value="Unassembled WGS sequence"/>
</dbReference>
<dbReference type="GO" id="GO:0071949">
    <property type="term" value="F:FAD binding"/>
    <property type="evidence" value="ECO:0007669"/>
    <property type="project" value="InterPro"/>
</dbReference>
<name>A0P7T4_9PROT</name>
<dbReference type="PRINTS" id="PR00420">
    <property type="entry name" value="RNGMNOXGNASE"/>
</dbReference>
<dbReference type="InterPro" id="IPR051205">
    <property type="entry name" value="UbiH/COQ6_monooxygenase"/>
</dbReference>
<gene>
    <name evidence="2" type="ORF">MB2181_05935</name>
</gene>
<evidence type="ECO:0000313" key="2">
    <source>
        <dbReference type="EMBL" id="EAV47594.1"/>
    </source>
</evidence>
<keyword evidence="3" id="KW-1185">Reference proteome</keyword>